<name>A0A4Y2KNP0_ARAVE</name>
<proteinExistence type="predicted"/>
<evidence type="ECO:0000313" key="1">
    <source>
        <dbReference type="EMBL" id="GBN03888.1"/>
    </source>
</evidence>
<dbReference type="Proteomes" id="UP000499080">
    <property type="component" value="Unassembled WGS sequence"/>
</dbReference>
<gene>
    <name evidence="1" type="ORF">AVEN_132941_1</name>
</gene>
<protein>
    <submittedName>
        <fullName evidence="1">Uncharacterized protein</fullName>
    </submittedName>
</protein>
<accession>A0A4Y2KNP0</accession>
<comment type="caution">
    <text evidence="1">The sequence shown here is derived from an EMBL/GenBank/DDBJ whole genome shotgun (WGS) entry which is preliminary data.</text>
</comment>
<dbReference type="AlphaFoldDB" id="A0A4Y2KNP0"/>
<dbReference type="EMBL" id="BGPR01004837">
    <property type="protein sequence ID" value="GBN03888.1"/>
    <property type="molecule type" value="Genomic_DNA"/>
</dbReference>
<keyword evidence="2" id="KW-1185">Reference proteome</keyword>
<reference evidence="1 2" key="1">
    <citation type="journal article" date="2019" name="Sci. Rep.">
        <title>Orb-weaving spider Araneus ventricosus genome elucidates the spidroin gene catalogue.</title>
        <authorList>
            <person name="Kono N."/>
            <person name="Nakamura H."/>
            <person name="Ohtoshi R."/>
            <person name="Moran D.A.P."/>
            <person name="Shinohara A."/>
            <person name="Yoshida Y."/>
            <person name="Fujiwara M."/>
            <person name="Mori M."/>
            <person name="Tomita M."/>
            <person name="Arakawa K."/>
        </authorList>
    </citation>
    <scope>NUCLEOTIDE SEQUENCE [LARGE SCALE GENOMIC DNA]</scope>
</reference>
<evidence type="ECO:0000313" key="2">
    <source>
        <dbReference type="Proteomes" id="UP000499080"/>
    </source>
</evidence>
<organism evidence="1 2">
    <name type="scientific">Araneus ventricosus</name>
    <name type="common">Orbweaver spider</name>
    <name type="synonym">Epeira ventricosa</name>
    <dbReference type="NCBI Taxonomy" id="182803"/>
    <lineage>
        <taxon>Eukaryota</taxon>
        <taxon>Metazoa</taxon>
        <taxon>Ecdysozoa</taxon>
        <taxon>Arthropoda</taxon>
        <taxon>Chelicerata</taxon>
        <taxon>Arachnida</taxon>
        <taxon>Araneae</taxon>
        <taxon>Araneomorphae</taxon>
        <taxon>Entelegynae</taxon>
        <taxon>Araneoidea</taxon>
        <taxon>Araneidae</taxon>
        <taxon>Araneus</taxon>
    </lineage>
</organism>
<sequence length="103" mass="11279">METAYFLSIFVCELLRGRGGLVVRSRSTSQPEVPALKPISTEDPPCTSACCTLNVLPLAWCGSLTEGDQFKCRPHHPTAIQNDEVPSQNSPHVASKWDVNILN</sequence>